<dbReference type="AlphaFoldDB" id="A0A930UCF7"/>
<dbReference type="PANTHER" id="PTHR43875">
    <property type="entry name" value="MALTODEXTRIN IMPORT ATP-BINDING PROTEIN MSMX"/>
    <property type="match status" value="1"/>
</dbReference>
<dbReference type="PROSITE" id="PS00211">
    <property type="entry name" value="ABC_TRANSPORTER_1"/>
    <property type="match status" value="1"/>
</dbReference>
<dbReference type="SUPFAM" id="SSF50331">
    <property type="entry name" value="MOP-like"/>
    <property type="match status" value="1"/>
</dbReference>
<evidence type="ECO:0000256" key="4">
    <source>
        <dbReference type="ARBA" id="ARBA00022840"/>
    </source>
</evidence>
<dbReference type="Gene3D" id="2.40.50.140">
    <property type="entry name" value="Nucleic acid-binding proteins"/>
    <property type="match status" value="1"/>
</dbReference>
<dbReference type="GO" id="GO:0055052">
    <property type="term" value="C:ATP-binding cassette (ABC) transporter complex, substrate-binding subunit-containing"/>
    <property type="evidence" value="ECO:0007669"/>
    <property type="project" value="TreeGrafter"/>
</dbReference>
<evidence type="ECO:0000259" key="7">
    <source>
        <dbReference type="PROSITE" id="PS50893"/>
    </source>
</evidence>
<dbReference type="InterPro" id="IPR013611">
    <property type="entry name" value="Transp-assoc_OB_typ2"/>
</dbReference>
<evidence type="ECO:0000256" key="1">
    <source>
        <dbReference type="ARBA" id="ARBA00022448"/>
    </source>
</evidence>
<reference evidence="8" key="1">
    <citation type="submission" date="2020-10" db="EMBL/GenBank/DDBJ databases">
        <title>An improved Amphimedon queenslandica hologenome assembly reveals how three proteobacterial symbionts can extend the metabolic phenotypic of their marine sponge host.</title>
        <authorList>
            <person name="Degnan B."/>
            <person name="Degnan S."/>
            <person name="Xiang X."/>
        </authorList>
    </citation>
    <scope>NUCLEOTIDE SEQUENCE</scope>
    <source>
        <strain evidence="8">AqS2</strain>
    </source>
</reference>
<keyword evidence="1" id="KW-0813">Transport</keyword>
<dbReference type="PANTHER" id="PTHR43875:SF15">
    <property type="entry name" value="TREHALOSE IMPORT ATP-BINDING PROTEIN SUGC"/>
    <property type="match status" value="1"/>
</dbReference>
<sequence>MAELQMRGVAKTYAGRGGEVRAVADLDLDVADGEFLALLGPSGCGKSSTLRMIVGLEEISAGEIAFDGRRVNELSPQERNVNVAMGFENYALYPNLTVRGNLAFPLELAGVPAAEAAGRIDRIASLLDIGAILDSRPAALSGGQQQRVSLGRALVREPAAFILDEVMSHVDAQLKFRMIDELGKVHREVGRTTVYVTHDQLEALALADRIAVMHEARLQQVGTRQDLFLRPANTFVAGFIGEPAMNLLPCEVRDGEVRLAGGMRLKHPGPAAAPAGGLILGFRPQHLVPDPAAEDLRAEVKVREYLGERVVYSMAAGDAAFKAVAPAASAHRPGAALGFAIAPGRCVFFDAKTGLLLD</sequence>
<gene>
    <name evidence="8" type="ORF">ISN26_04700</name>
</gene>
<dbReference type="InterPro" id="IPR027417">
    <property type="entry name" value="P-loop_NTPase"/>
</dbReference>
<organism evidence="8 9">
    <name type="scientific">Candidatus Amphirhobacter heronislandensis</name>
    <dbReference type="NCBI Taxonomy" id="1732024"/>
    <lineage>
        <taxon>Bacteria</taxon>
        <taxon>Pseudomonadati</taxon>
        <taxon>Pseudomonadota</taxon>
        <taxon>Gammaproteobacteria</taxon>
        <taxon>Candidatus Tethybacterales</taxon>
        <taxon>Candidatus Tethybacteraceae</taxon>
        <taxon>Candidatus Amphirhobacter</taxon>
    </lineage>
</organism>
<dbReference type="Pfam" id="PF08402">
    <property type="entry name" value="TOBE_2"/>
    <property type="match status" value="1"/>
</dbReference>
<dbReference type="SMART" id="SM00382">
    <property type="entry name" value="AAA"/>
    <property type="match status" value="1"/>
</dbReference>
<dbReference type="InterPro" id="IPR017871">
    <property type="entry name" value="ABC_transporter-like_CS"/>
</dbReference>
<keyword evidence="5" id="KW-1278">Translocase</keyword>
<dbReference type="Proteomes" id="UP000604381">
    <property type="component" value="Unassembled WGS sequence"/>
</dbReference>
<protein>
    <submittedName>
        <fullName evidence="8">ABC transporter ATP-binding protein</fullName>
    </submittedName>
</protein>
<evidence type="ECO:0000256" key="2">
    <source>
        <dbReference type="ARBA" id="ARBA00022475"/>
    </source>
</evidence>
<evidence type="ECO:0000256" key="3">
    <source>
        <dbReference type="ARBA" id="ARBA00022741"/>
    </source>
</evidence>
<evidence type="ECO:0000256" key="6">
    <source>
        <dbReference type="ARBA" id="ARBA00023136"/>
    </source>
</evidence>
<keyword evidence="4 8" id="KW-0067">ATP-binding</keyword>
<comment type="caution">
    <text evidence="8">The sequence shown here is derived from an EMBL/GenBank/DDBJ whole genome shotgun (WGS) entry which is preliminary data.</text>
</comment>
<dbReference type="InterPro" id="IPR047641">
    <property type="entry name" value="ABC_transpr_MalK/UgpC-like"/>
</dbReference>
<dbReference type="InterPro" id="IPR003439">
    <property type="entry name" value="ABC_transporter-like_ATP-bd"/>
</dbReference>
<dbReference type="GO" id="GO:0016887">
    <property type="term" value="F:ATP hydrolysis activity"/>
    <property type="evidence" value="ECO:0007669"/>
    <property type="project" value="InterPro"/>
</dbReference>
<keyword evidence="3" id="KW-0547">Nucleotide-binding</keyword>
<accession>A0A930UCF7</accession>
<evidence type="ECO:0000313" key="8">
    <source>
        <dbReference type="EMBL" id="MBF2735365.1"/>
    </source>
</evidence>
<keyword evidence="2" id="KW-1003">Cell membrane</keyword>
<dbReference type="InterPro" id="IPR003593">
    <property type="entry name" value="AAA+_ATPase"/>
</dbReference>
<dbReference type="FunFam" id="3.40.50.300:FF:000042">
    <property type="entry name" value="Maltose/maltodextrin ABC transporter, ATP-binding protein"/>
    <property type="match status" value="1"/>
</dbReference>
<feature type="domain" description="ABC transporter" evidence="7">
    <location>
        <begin position="4"/>
        <end position="240"/>
    </location>
</feature>
<dbReference type="EMBL" id="JADHEI010000033">
    <property type="protein sequence ID" value="MBF2735365.1"/>
    <property type="molecule type" value="Genomic_DNA"/>
</dbReference>
<dbReference type="PROSITE" id="PS50893">
    <property type="entry name" value="ABC_TRANSPORTER_2"/>
    <property type="match status" value="1"/>
</dbReference>
<dbReference type="Gene3D" id="2.40.50.100">
    <property type="match status" value="1"/>
</dbReference>
<dbReference type="Pfam" id="PF00005">
    <property type="entry name" value="ABC_tran"/>
    <property type="match status" value="1"/>
</dbReference>
<dbReference type="SUPFAM" id="SSF52540">
    <property type="entry name" value="P-loop containing nucleoside triphosphate hydrolases"/>
    <property type="match status" value="1"/>
</dbReference>
<proteinExistence type="predicted"/>
<evidence type="ECO:0000256" key="5">
    <source>
        <dbReference type="ARBA" id="ARBA00022967"/>
    </source>
</evidence>
<dbReference type="InterPro" id="IPR012340">
    <property type="entry name" value="NA-bd_OB-fold"/>
</dbReference>
<dbReference type="Gene3D" id="3.40.50.300">
    <property type="entry name" value="P-loop containing nucleotide triphosphate hydrolases"/>
    <property type="match status" value="1"/>
</dbReference>
<name>A0A930UCF7_9GAMM</name>
<keyword evidence="6" id="KW-0472">Membrane</keyword>
<dbReference type="GO" id="GO:0140359">
    <property type="term" value="F:ABC-type transporter activity"/>
    <property type="evidence" value="ECO:0007669"/>
    <property type="project" value="UniProtKB-ARBA"/>
</dbReference>
<keyword evidence="9" id="KW-1185">Reference proteome</keyword>
<dbReference type="InterPro" id="IPR008995">
    <property type="entry name" value="Mo/tungstate-bd_C_term_dom"/>
</dbReference>
<dbReference type="GO" id="GO:0005524">
    <property type="term" value="F:ATP binding"/>
    <property type="evidence" value="ECO:0007669"/>
    <property type="project" value="UniProtKB-KW"/>
</dbReference>
<evidence type="ECO:0000313" key="9">
    <source>
        <dbReference type="Proteomes" id="UP000604381"/>
    </source>
</evidence>